<feature type="transmembrane region" description="Helical" evidence="1">
    <location>
        <begin position="172"/>
        <end position="194"/>
    </location>
</feature>
<organism evidence="3 4">
    <name type="scientific">Noviherbaspirillum pedocola</name>
    <dbReference type="NCBI Taxonomy" id="2801341"/>
    <lineage>
        <taxon>Bacteria</taxon>
        <taxon>Pseudomonadati</taxon>
        <taxon>Pseudomonadota</taxon>
        <taxon>Betaproteobacteria</taxon>
        <taxon>Burkholderiales</taxon>
        <taxon>Oxalobacteraceae</taxon>
        <taxon>Noviherbaspirillum</taxon>
    </lineage>
</organism>
<evidence type="ECO:0000259" key="2">
    <source>
        <dbReference type="PROSITE" id="PS51832"/>
    </source>
</evidence>
<proteinExistence type="predicted"/>
<dbReference type="GO" id="GO:0008081">
    <property type="term" value="F:phosphoric diester hydrolase activity"/>
    <property type="evidence" value="ECO:0007669"/>
    <property type="project" value="UniProtKB-ARBA"/>
</dbReference>
<dbReference type="RefSeq" id="WP_200597969.1">
    <property type="nucleotide sequence ID" value="NZ_JAEPBG010000023.1"/>
</dbReference>
<evidence type="ECO:0000313" key="3">
    <source>
        <dbReference type="EMBL" id="MBK4738601.1"/>
    </source>
</evidence>
<dbReference type="SMART" id="SM00471">
    <property type="entry name" value="HDc"/>
    <property type="match status" value="1"/>
</dbReference>
<accession>A0A934SXE4</accession>
<keyword evidence="1" id="KW-0472">Membrane</keyword>
<evidence type="ECO:0000313" key="4">
    <source>
        <dbReference type="Proteomes" id="UP000622890"/>
    </source>
</evidence>
<keyword evidence="4" id="KW-1185">Reference proteome</keyword>
<dbReference type="AlphaFoldDB" id="A0A934SXE4"/>
<comment type="caution">
    <text evidence="3">The sequence shown here is derived from an EMBL/GenBank/DDBJ whole genome shotgun (WGS) entry which is preliminary data.</text>
</comment>
<reference evidence="3" key="1">
    <citation type="submission" date="2021-01" db="EMBL/GenBank/DDBJ databases">
        <title>Genome sequence of strain Noviherbaspirillum sp. DKR-6.</title>
        <authorList>
            <person name="Chaudhary D.K."/>
        </authorList>
    </citation>
    <scope>NUCLEOTIDE SEQUENCE</scope>
    <source>
        <strain evidence="3">DKR-6</strain>
    </source>
</reference>
<keyword evidence="1" id="KW-1133">Transmembrane helix</keyword>
<dbReference type="Pfam" id="PF13487">
    <property type="entry name" value="HD_5"/>
    <property type="match status" value="1"/>
</dbReference>
<gene>
    <name evidence="3" type="ORF">JJB74_28630</name>
</gene>
<dbReference type="CDD" id="cd00077">
    <property type="entry name" value="HDc"/>
    <property type="match status" value="1"/>
</dbReference>
<dbReference type="InterPro" id="IPR052020">
    <property type="entry name" value="Cyclic_di-GMP/3'3'-cGAMP_PDE"/>
</dbReference>
<dbReference type="EMBL" id="JAEPBG010000023">
    <property type="protein sequence ID" value="MBK4738601.1"/>
    <property type="molecule type" value="Genomic_DNA"/>
</dbReference>
<evidence type="ECO:0000256" key="1">
    <source>
        <dbReference type="SAM" id="Phobius"/>
    </source>
</evidence>
<protein>
    <submittedName>
        <fullName evidence="3">HD-GYP domain-containing protein</fullName>
    </submittedName>
</protein>
<dbReference type="Gene3D" id="1.10.3210.10">
    <property type="entry name" value="Hypothetical protein af1432"/>
    <property type="match status" value="1"/>
</dbReference>
<dbReference type="SUPFAM" id="SSF109604">
    <property type="entry name" value="HD-domain/PDEase-like"/>
    <property type="match status" value="1"/>
</dbReference>
<dbReference type="PANTHER" id="PTHR45228">
    <property type="entry name" value="CYCLIC DI-GMP PHOSPHODIESTERASE TM_0186-RELATED"/>
    <property type="match status" value="1"/>
</dbReference>
<feature type="domain" description="HD-GYP" evidence="2">
    <location>
        <begin position="208"/>
        <end position="403"/>
    </location>
</feature>
<dbReference type="Proteomes" id="UP000622890">
    <property type="component" value="Unassembled WGS sequence"/>
</dbReference>
<dbReference type="PANTHER" id="PTHR45228:SF8">
    <property type="entry name" value="TWO-COMPONENT RESPONSE REGULATOR-RELATED"/>
    <property type="match status" value="1"/>
</dbReference>
<sequence length="420" mass="45652">MDAMKKSTAVRIALVSALLAAVASPGAWLVAHRKAEQGTVLLAIEESRRLLRHSDALDLKGPDAVAHARRGVDMLAGGLFDIAELYDATGQKLATAMTPEGREVEKRIPEHPRLHKDEASFESLTLSDKRWLLRVFVPLHAVGAGGSAEVAGYFEGVRIIPVWQRTQILQNALAAASMVALASLLCGAAIYPVVMHLSAENEHKAKEILDAHISLIKALGRAIAKRDFETGAHNYRVAWVAARIGERLGLSAKQMQSLIVGSFLHDIGKIGIPDAILRKPGSLDTGEAGIMHAHVAHGEDVISDIAWLREAKSVVSAHHEKWDGSGYPHGLSGNAIPPAARIFSVADVFDALISERPYKKGVDFKTTMSMMEKETGGHFDPAVMAAFRPIAEDIFTVLTSCSEEKAWQLMEERLRFYFGL</sequence>
<name>A0A934SXE4_9BURK</name>
<dbReference type="InterPro" id="IPR037522">
    <property type="entry name" value="HD_GYP_dom"/>
</dbReference>
<dbReference type="InterPro" id="IPR003607">
    <property type="entry name" value="HD/PDEase_dom"/>
</dbReference>
<keyword evidence="1" id="KW-0812">Transmembrane</keyword>
<dbReference type="PROSITE" id="PS51832">
    <property type="entry name" value="HD_GYP"/>
    <property type="match status" value="1"/>
</dbReference>